<dbReference type="InterPro" id="IPR005653">
    <property type="entry name" value="OstA-like_N"/>
</dbReference>
<accession>A0A3N4P2J6</accession>
<keyword evidence="1" id="KW-0472">Membrane</keyword>
<protein>
    <recommendedName>
        <fullName evidence="2">Organic solvent tolerance-like N-terminal domain-containing protein</fullName>
    </recommendedName>
</protein>
<evidence type="ECO:0000313" key="3">
    <source>
        <dbReference type="EMBL" id="RPD98820.1"/>
    </source>
</evidence>
<dbReference type="Gene3D" id="2.60.450.10">
    <property type="entry name" value="Lipopolysaccharide (LPS) transport protein A like domain"/>
    <property type="match status" value="3"/>
</dbReference>
<dbReference type="GO" id="GO:0009279">
    <property type="term" value="C:cell outer membrane"/>
    <property type="evidence" value="ECO:0007669"/>
    <property type="project" value="TreeGrafter"/>
</dbReference>
<evidence type="ECO:0000256" key="1">
    <source>
        <dbReference type="ARBA" id="ARBA00023237"/>
    </source>
</evidence>
<keyword evidence="1" id="KW-0998">Cell outer membrane</keyword>
<reference evidence="3 4" key="1">
    <citation type="submission" date="2018-11" db="EMBL/GenBank/DDBJ databases">
        <title>Aureibaculum marinum gen. nov., sp. nov., a member of the family Flavobacteriaceae isolated from the Bohai Sea.</title>
        <authorList>
            <person name="Ji X."/>
        </authorList>
    </citation>
    <scope>NUCLEOTIDE SEQUENCE [LARGE SCALE GENOMIC DNA]</scope>
    <source>
        <strain evidence="3 4">BH-SD17</strain>
    </source>
</reference>
<dbReference type="AlphaFoldDB" id="A0A3N4P2J6"/>
<evidence type="ECO:0000313" key="4">
    <source>
        <dbReference type="Proteomes" id="UP000270856"/>
    </source>
</evidence>
<dbReference type="EMBL" id="RPFJ01000006">
    <property type="protein sequence ID" value="RPD98820.1"/>
    <property type="molecule type" value="Genomic_DNA"/>
</dbReference>
<dbReference type="InterPro" id="IPR050218">
    <property type="entry name" value="LptD"/>
</dbReference>
<evidence type="ECO:0000259" key="2">
    <source>
        <dbReference type="Pfam" id="PF13100"/>
    </source>
</evidence>
<keyword evidence="4" id="KW-1185">Reference proteome</keyword>
<dbReference type="OrthoDB" id="9805931at2"/>
<sequence length="523" mass="59764">MKNFLLLVLFITTFIVHAQQKRVEILHADISIIDEEKYPNQEIGLGDVVVVHEGITLRCKKAIRYKSQNIIRAYGDVVLNQGDTIIQTSDYVQYNGNTKKAKSWGKVVLKDPLMTLTTDTLDFDRVKQLLYYNNGATIKDTTNVLVSKKGNYFLRTSKFQALSEVVLTNPDYILESDHLNYFTNNGQTFLYGPSTITGEDVHIYTEHGFYDTKKNISHFTKNSTITYKNRSITADSLYYDRNKAFASATNNIKMLDTVNNAVVRGNYGEFYQKLDSAFVINRAVAITEIEKDSMYIHGDTLLITGKPENRIIRAYHRVKFFKSDLSGKCDSIHSSQKTGLTQMFVNPVLWSQESQITGDTIHLLSNPKTEQLDSLKILKNAFVIQKDSAGYNQIKGRNILGKFNNNQLENVDVIGNTESIFYARNENDELIGIDKMTCSKINFKIKDNKIVAITYFTNPEGPLSPPSKVKLPDRKFPGFNWRIKERPLKMEDIFIKDDVDKTLEKNVTKNELNSNKKLIKNQE</sequence>
<comment type="caution">
    <text evidence="3">The sequence shown here is derived from an EMBL/GenBank/DDBJ whole genome shotgun (WGS) entry which is preliminary data.</text>
</comment>
<dbReference type="Proteomes" id="UP000270856">
    <property type="component" value="Unassembled WGS sequence"/>
</dbReference>
<dbReference type="GO" id="GO:1990351">
    <property type="term" value="C:transporter complex"/>
    <property type="evidence" value="ECO:0007669"/>
    <property type="project" value="TreeGrafter"/>
</dbReference>
<gene>
    <name evidence="3" type="ORF">EGM88_06430</name>
</gene>
<dbReference type="RefSeq" id="WP_123897136.1">
    <property type="nucleotide sequence ID" value="NZ_RPFJ01000006.1"/>
</dbReference>
<dbReference type="PANTHER" id="PTHR30189:SF1">
    <property type="entry name" value="LPS-ASSEMBLY PROTEIN LPTD"/>
    <property type="match status" value="1"/>
</dbReference>
<dbReference type="PANTHER" id="PTHR30189">
    <property type="entry name" value="LPS-ASSEMBLY PROTEIN"/>
    <property type="match status" value="1"/>
</dbReference>
<dbReference type="Pfam" id="PF13100">
    <property type="entry name" value="OstA_2"/>
    <property type="match status" value="1"/>
</dbReference>
<organism evidence="3 4">
    <name type="scientific">Aureibaculum marinum</name>
    <dbReference type="NCBI Taxonomy" id="2487930"/>
    <lineage>
        <taxon>Bacteria</taxon>
        <taxon>Pseudomonadati</taxon>
        <taxon>Bacteroidota</taxon>
        <taxon>Flavobacteriia</taxon>
        <taxon>Flavobacteriales</taxon>
        <taxon>Flavobacteriaceae</taxon>
        <taxon>Aureibaculum</taxon>
    </lineage>
</organism>
<name>A0A3N4P2J6_9FLAO</name>
<proteinExistence type="predicted"/>
<feature type="domain" description="Organic solvent tolerance-like N-terminal" evidence="2">
    <location>
        <begin position="21"/>
        <end position="177"/>
    </location>
</feature>